<accession>A0A0V1IMV1</accession>
<name>A0A0V1IMV1_TRIPS</name>
<reference evidence="1 2" key="1">
    <citation type="submission" date="2015-01" db="EMBL/GenBank/DDBJ databases">
        <title>Evolution of Trichinella species and genotypes.</title>
        <authorList>
            <person name="Korhonen P.K."/>
            <person name="Edoardo P."/>
            <person name="Giuseppe L.R."/>
            <person name="Gasser R.B."/>
        </authorList>
    </citation>
    <scope>NUCLEOTIDE SEQUENCE [LARGE SCALE GENOMIC DNA]</scope>
    <source>
        <strain evidence="1">ISS176</strain>
    </source>
</reference>
<dbReference type="EMBL" id="JYDV01000227">
    <property type="protein sequence ID" value="KRZ24144.1"/>
    <property type="molecule type" value="Genomic_DNA"/>
</dbReference>
<gene>
    <name evidence="1" type="ORF">T4C_2012</name>
</gene>
<evidence type="ECO:0000313" key="2">
    <source>
        <dbReference type="Proteomes" id="UP000054826"/>
    </source>
</evidence>
<comment type="caution">
    <text evidence="1">The sequence shown here is derived from an EMBL/GenBank/DDBJ whole genome shotgun (WGS) entry which is preliminary data.</text>
</comment>
<dbReference type="Proteomes" id="UP000054826">
    <property type="component" value="Unassembled WGS sequence"/>
</dbReference>
<proteinExistence type="predicted"/>
<sequence>MLSCCTVFCCPPSTAVHAFCRFSDEADDSSNALLLLSFGGSERYRTWFCEVNGCNVERMRQGMLCINNSAAAEKPCVVEYAGTGIQIVLSGTEIGPMVVEETAERWGK</sequence>
<dbReference type="AlphaFoldDB" id="A0A0V1IMV1"/>
<evidence type="ECO:0000313" key="1">
    <source>
        <dbReference type="EMBL" id="KRZ24144.1"/>
    </source>
</evidence>
<organism evidence="1 2">
    <name type="scientific">Trichinella pseudospiralis</name>
    <name type="common">Parasitic roundworm</name>
    <dbReference type="NCBI Taxonomy" id="6337"/>
    <lineage>
        <taxon>Eukaryota</taxon>
        <taxon>Metazoa</taxon>
        <taxon>Ecdysozoa</taxon>
        <taxon>Nematoda</taxon>
        <taxon>Enoplea</taxon>
        <taxon>Dorylaimia</taxon>
        <taxon>Trichinellida</taxon>
        <taxon>Trichinellidae</taxon>
        <taxon>Trichinella</taxon>
    </lineage>
</organism>
<protein>
    <submittedName>
        <fullName evidence="1">Uncharacterized protein</fullName>
    </submittedName>
</protein>